<keyword evidence="4" id="KW-0720">Serine protease</keyword>
<protein>
    <submittedName>
        <fullName evidence="9">Chymotrypsin-2-like</fullName>
    </submittedName>
</protein>
<feature type="signal peptide" evidence="6">
    <location>
        <begin position="1"/>
        <end position="19"/>
    </location>
</feature>
<evidence type="ECO:0000313" key="8">
    <source>
        <dbReference type="Proteomes" id="UP000695007"/>
    </source>
</evidence>
<comment type="similarity">
    <text evidence="1">Belongs to the peptidase S1 family.</text>
</comment>
<gene>
    <name evidence="9" type="primary">LOC105359571</name>
</gene>
<evidence type="ECO:0000259" key="7">
    <source>
        <dbReference type="PROSITE" id="PS50240"/>
    </source>
</evidence>
<reference evidence="9" key="1">
    <citation type="submission" date="2025-08" db="UniProtKB">
        <authorList>
            <consortium name="RefSeq"/>
        </authorList>
    </citation>
    <scope>IDENTIFICATION</scope>
</reference>
<keyword evidence="5" id="KW-1015">Disulfide bond</keyword>
<keyword evidence="2" id="KW-0645">Protease</keyword>
<evidence type="ECO:0000256" key="4">
    <source>
        <dbReference type="ARBA" id="ARBA00022825"/>
    </source>
</evidence>
<dbReference type="GO" id="GO:0004252">
    <property type="term" value="F:serine-type endopeptidase activity"/>
    <property type="evidence" value="ECO:0007669"/>
    <property type="project" value="InterPro"/>
</dbReference>
<feature type="chain" id="PRO_5042576686" evidence="6">
    <location>
        <begin position="20"/>
        <end position="262"/>
    </location>
</feature>
<dbReference type="GeneID" id="105359571"/>
<dbReference type="Gene3D" id="2.40.10.10">
    <property type="entry name" value="Trypsin-like serine proteases"/>
    <property type="match status" value="1"/>
</dbReference>
<dbReference type="InterPro" id="IPR050430">
    <property type="entry name" value="Peptidase_S1"/>
</dbReference>
<keyword evidence="8" id="KW-1185">Reference proteome</keyword>
<dbReference type="SMART" id="SM00020">
    <property type="entry name" value="Tryp_SPc"/>
    <property type="match status" value="1"/>
</dbReference>
<dbReference type="InterPro" id="IPR009003">
    <property type="entry name" value="Peptidase_S1_PA"/>
</dbReference>
<evidence type="ECO:0000256" key="1">
    <source>
        <dbReference type="ARBA" id="ARBA00007664"/>
    </source>
</evidence>
<dbReference type="InterPro" id="IPR018114">
    <property type="entry name" value="TRYPSIN_HIS"/>
</dbReference>
<dbReference type="SUPFAM" id="SSF50494">
    <property type="entry name" value="Trypsin-like serine proteases"/>
    <property type="match status" value="1"/>
</dbReference>
<accession>A0AAJ6VKN8</accession>
<dbReference type="KEGG" id="csol:105359571"/>
<dbReference type="CDD" id="cd00190">
    <property type="entry name" value="Tryp_SPc"/>
    <property type="match status" value="1"/>
</dbReference>
<feature type="domain" description="Peptidase S1" evidence="7">
    <location>
        <begin position="24"/>
        <end position="252"/>
    </location>
</feature>
<dbReference type="Pfam" id="PF00089">
    <property type="entry name" value="Trypsin"/>
    <property type="match status" value="1"/>
</dbReference>
<dbReference type="PRINTS" id="PR00722">
    <property type="entry name" value="CHYMOTRYPSIN"/>
</dbReference>
<sequence length="262" mass="29350">MNFYVLLSLYFALNTSILCKRQKIIGGTVADIKDFPFLSSLRNLTTNKHFCGGSIITKRHILTAAHCLFEKDYSIIRIYVGSNYSVSIYSEGYDIESVRIHPHFTGYNSPGKGSRHDIAIITLNKEIEFNVHQKNGIIQADDVKVEVNAEILGWGLIIFPSKVYSMVLRKASVKIIKNTKCLEKIHLPIYDEHICSDGNTKFGVCLADSGGPLIIEDKIVGIASFCIPCARGFPDVFTRVYNYLNFIRTAVNANYQLNISVA</sequence>
<dbReference type="AlphaFoldDB" id="A0AAJ6VKN8"/>
<dbReference type="PANTHER" id="PTHR24276:SF91">
    <property type="entry name" value="AT26814P-RELATED"/>
    <property type="match status" value="1"/>
</dbReference>
<proteinExistence type="inferred from homology"/>
<dbReference type="InterPro" id="IPR043504">
    <property type="entry name" value="Peptidase_S1_PA_chymotrypsin"/>
</dbReference>
<organism evidence="8 9">
    <name type="scientific">Ceratosolen solmsi marchali</name>
    <dbReference type="NCBI Taxonomy" id="326594"/>
    <lineage>
        <taxon>Eukaryota</taxon>
        <taxon>Metazoa</taxon>
        <taxon>Ecdysozoa</taxon>
        <taxon>Arthropoda</taxon>
        <taxon>Hexapoda</taxon>
        <taxon>Insecta</taxon>
        <taxon>Pterygota</taxon>
        <taxon>Neoptera</taxon>
        <taxon>Endopterygota</taxon>
        <taxon>Hymenoptera</taxon>
        <taxon>Apocrita</taxon>
        <taxon>Proctotrupomorpha</taxon>
        <taxon>Chalcidoidea</taxon>
        <taxon>Agaonidae</taxon>
        <taxon>Agaoninae</taxon>
        <taxon>Ceratosolen</taxon>
    </lineage>
</organism>
<dbReference type="InterPro" id="IPR001314">
    <property type="entry name" value="Peptidase_S1A"/>
</dbReference>
<dbReference type="PROSITE" id="PS50240">
    <property type="entry name" value="TRYPSIN_DOM"/>
    <property type="match status" value="1"/>
</dbReference>
<evidence type="ECO:0000256" key="6">
    <source>
        <dbReference type="SAM" id="SignalP"/>
    </source>
</evidence>
<evidence type="ECO:0000313" key="9">
    <source>
        <dbReference type="RefSeq" id="XP_011494487.1"/>
    </source>
</evidence>
<dbReference type="RefSeq" id="XP_011494487.1">
    <property type="nucleotide sequence ID" value="XM_011496185.1"/>
</dbReference>
<name>A0AAJ6VKN8_9HYME</name>
<dbReference type="GO" id="GO:0006508">
    <property type="term" value="P:proteolysis"/>
    <property type="evidence" value="ECO:0007669"/>
    <property type="project" value="UniProtKB-KW"/>
</dbReference>
<keyword evidence="6" id="KW-0732">Signal</keyword>
<dbReference type="FunFam" id="2.40.10.10:FF:000068">
    <property type="entry name" value="transmembrane protease serine 2"/>
    <property type="match status" value="1"/>
</dbReference>
<evidence type="ECO:0000256" key="5">
    <source>
        <dbReference type="ARBA" id="ARBA00023157"/>
    </source>
</evidence>
<evidence type="ECO:0000256" key="2">
    <source>
        <dbReference type="ARBA" id="ARBA00022670"/>
    </source>
</evidence>
<dbReference type="PROSITE" id="PS00134">
    <property type="entry name" value="TRYPSIN_HIS"/>
    <property type="match status" value="1"/>
</dbReference>
<dbReference type="Proteomes" id="UP000695007">
    <property type="component" value="Unplaced"/>
</dbReference>
<evidence type="ECO:0000256" key="3">
    <source>
        <dbReference type="ARBA" id="ARBA00022801"/>
    </source>
</evidence>
<keyword evidence="3" id="KW-0378">Hydrolase</keyword>
<dbReference type="PANTHER" id="PTHR24276">
    <property type="entry name" value="POLYSERASE-RELATED"/>
    <property type="match status" value="1"/>
</dbReference>
<dbReference type="InterPro" id="IPR001254">
    <property type="entry name" value="Trypsin_dom"/>
</dbReference>